<evidence type="ECO:0000259" key="13">
    <source>
        <dbReference type="PROSITE" id="PS51819"/>
    </source>
</evidence>
<evidence type="ECO:0000256" key="6">
    <source>
        <dbReference type="ARBA" id="ARBA00023239"/>
    </source>
</evidence>
<dbReference type="UniPathway" id="UPA00619">
    <property type="reaction ID" value="UER00675"/>
</dbReference>
<evidence type="ECO:0000256" key="3">
    <source>
        <dbReference type="ARBA" id="ARBA00012081"/>
    </source>
</evidence>
<dbReference type="CDD" id="cd07233">
    <property type="entry name" value="GlxI_Zn"/>
    <property type="match status" value="2"/>
</dbReference>
<feature type="active site" description="Proton donor/acceptor" evidence="11">
    <location>
        <position position="406"/>
    </location>
</feature>
<comment type="cofactor">
    <cofactor evidence="12">
        <name>Zn(2+)</name>
        <dbReference type="ChEBI" id="CHEBI:29105"/>
    </cofactor>
    <text evidence="12">Binds 1 zinc ion per subunit. In the homodimer, two zinc ions are bound between subunits.</text>
</comment>
<dbReference type="eggNOG" id="KOG2944">
    <property type="taxonomic scope" value="Eukaryota"/>
</dbReference>
<dbReference type="PANTHER" id="PTHR10374:SF30">
    <property type="entry name" value="LACTOYLGLUTATHIONE LYASE"/>
    <property type="match status" value="1"/>
</dbReference>
<evidence type="ECO:0000313" key="14">
    <source>
        <dbReference type="EMBL" id="KNC80468.1"/>
    </source>
</evidence>
<organism evidence="14 15">
    <name type="scientific">Sphaeroforma arctica JP610</name>
    <dbReference type="NCBI Taxonomy" id="667725"/>
    <lineage>
        <taxon>Eukaryota</taxon>
        <taxon>Ichthyosporea</taxon>
        <taxon>Ichthyophonida</taxon>
        <taxon>Sphaeroforma</taxon>
    </lineage>
</organism>
<dbReference type="GO" id="GO:0004462">
    <property type="term" value="F:lactoylglutathione lyase activity"/>
    <property type="evidence" value="ECO:0007669"/>
    <property type="project" value="UniProtKB-EC"/>
</dbReference>
<dbReference type="GeneID" id="25907675"/>
<evidence type="ECO:0000256" key="5">
    <source>
        <dbReference type="ARBA" id="ARBA00022833"/>
    </source>
</evidence>
<evidence type="ECO:0000256" key="12">
    <source>
        <dbReference type="PIRSR" id="PIRSR604361-3"/>
    </source>
</evidence>
<proteinExistence type="inferred from homology"/>
<evidence type="ECO:0000256" key="9">
    <source>
        <dbReference type="ARBA" id="ARBA00032460"/>
    </source>
</evidence>
<evidence type="ECO:0000256" key="1">
    <source>
        <dbReference type="ARBA" id="ARBA00005008"/>
    </source>
</evidence>
<comment type="pathway">
    <text evidence="1">Secondary metabolite metabolism; methylglyoxal degradation; (R)-lactate from methylglyoxal: step 1/2.</text>
</comment>
<feature type="domain" description="VOC" evidence="13">
    <location>
        <begin position="98"/>
        <end position="248"/>
    </location>
</feature>
<dbReference type="EMBL" id="KQ242146">
    <property type="protein sequence ID" value="KNC80468.1"/>
    <property type="molecule type" value="Genomic_DNA"/>
</dbReference>
<dbReference type="GO" id="GO:0046872">
    <property type="term" value="F:metal ion binding"/>
    <property type="evidence" value="ECO:0007669"/>
    <property type="project" value="UniProtKB-KW"/>
</dbReference>
<evidence type="ECO:0000313" key="15">
    <source>
        <dbReference type="Proteomes" id="UP000054560"/>
    </source>
</evidence>
<evidence type="ECO:0000256" key="7">
    <source>
        <dbReference type="ARBA" id="ARBA00030291"/>
    </source>
</evidence>
<feature type="domain" description="VOC" evidence="13">
    <location>
        <begin position="260"/>
        <end position="410"/>
    </location>
</feature>
<feature type="binding site" evidence="12">
    <location>
        <position position="334"/>
    </location>
    <ligand>
        <name>Zn(2+)</name>
        <dbReference type="ChEBI" id="CHEBI:29105"/>
        <note>ligand shared between dimeric partners</note>
    </ligand>
</feature>
<dbReference type="SUPFAM" id="SSF54593">
    <property type="entry name" value="Glyoxalase/Bleomycin resistance protein/Dihydroxybiphenyl dioxygenase"/>
    <property type="match status" value="2"/>
</dbReference>
<evidence type="ECO:0000256" key="4">
    <source>
        <dbReference type="ARBA" id="ARBA00022723"/>
    </source>
</evidence>
<dbReference type="InterPro" id="IPR029068">
    <property type="entry name" value="Glyas_Bleomycin-R_OHBP_Dase"/>
</dbReference>
<dbReference type="PROSITE" id="PS00935">
    <property type="entry name" value="GLYOXALASE_I_2"/>
    <property type="match status" value="1"/>
</dbReference>
<evidence type="ECO:0000256" key="10">
    <source>
        <dbReference type="ARBA" id="ARBA00033298"/>
    </source>
</evidence>
<keyword evidence="6" id="KW-0456">Lyase</keyword>
<dbReference type="OrthoDB" id="16820at2759"/>
<feature type="binding site" evidence="12">
    <location>
        <position position="263"/>
    </location>
    <ligand>
        <name>Zn(2+)</name>
        <dbReference type="ChEBI" id="CHEBI:29105"/>
        <note>ligand shared between dimeric partners</note>
    </ligand>
</feature>
<sequence length="414" mass="46473">MSFMLSHLVRTTYAHCSTTALTGTRSLLKQPQLSFTTTPIARSTRSLSSTLHKQQGIPRSLLTQMSDTSQAVAVTPTTNISTAKRYSSATSMTGQNFSFNQTMMRIKDPKKSVEFYTKYFDMTLMDELHYPDAKFSLYFLITLLPGQTAPKPGTPEAKEFRAKGEYGCCLELTHNHGTEDDANFSYHNGNTDPRGFGHVGFLLDDVYAKTDEMLAAGVSFKKKPDDGNMKGLAFSIDPDGYWVEMIKRSESATAGKGMATFQQAMLRVKDPEKSLAFYRDLCGMTLVQKLDFPEWEFSLYFMATVDEALKAKLPEVGSKEATEFLWGWEGTTLELTHNYGTEKDDTTYHSGNTEPRGFGHVAFMVDDVYKTTDMLLAKDVKFQKKPDDGRMKGIAFALDPDGYWVELIKRNAVF</sequence>
<feature type="binding site" evidence="12">
    <location>
        <position position="406"/>
    </location>
    <ligand>
        <name>Zn(2+)</name>
        <dbReference type="ChEBI" id="CHEBI:29105"/>
        <note>ligand shared between dimeric partners</note>
    </ligand>
</feature>
<evidence type="ECO:0000256" key="2">
    <source>
        <dbReference type="ARBA" id="ARBA00010363"/>
    </source>
</evidence>
<comment type="similarity">
    <text evidence="2">Belongs to the glyoxalase I family.</text>
</comment>
<evidence type="ECO:0000256" key="11">
    <source>
        <dbReference type="PIRSR" id="PIRSR604361-1"/>
    </source>
</evidence>
<name>A0A0L0FWY2_9EUKA</name>
<protein>
    <recommendedName>
        <fullName evidence="3">lactoylglutathione lyase</fullName>
        <ecNumber evidence="3">4.4.1.5</ecNumber>
    </recommendedName>
    <alternativeName>
        <fullName evidence="8">Aldoketomutase</fullName>
    </alternativeName>
    <alternativeName>
        <fullName evidence="7">Ketone-aldehyde mutase</fullName>
    </alternativeName>
    <alternativeName>
        <fullName evidence="9">Methylglyoxalase</fullName>
    </alternativeName>
    <alternativeName>
        <fullName evidence="10">S-D-lactoylglutathione methylglyoxal lyase</fullName>
    </alternativeName>
</protein>
<dbReference type="Gene3D" id="3.10.180.10">
    <property type="entry name" value="2,3-Dihydroxybiphenyl 1,2-Dioxygenase, domain 1"/>
    <property type="match status" value="2"/>
</dbReference>
<dbReference type="InterPro" id="IPR037523">
    <property type="entry name" value="VOC_core"/>
</dbReference>
<gene>
    <name evidence="14" type="ORF">SARC_07171</name>
</gene>
<dbReference type="NCBIfam" id="TIGR00068">
    <property type="entry name" value="glyox_I"/>
    <property type="match status" value="2"/>
</dbReference>
<keyword evidence="5 12" id="KW-0862">Zinc</keyword>
<dbReference type="PANTHER" id="PTHR10374">
    <property type="entry name" value="LACTOYLGLUTATHIONE LYASE GLYOXALASE I"/>
    <property type="match status" value="1"/>
</dbReference>
<keyword evidence="4 12" id="KW-0479">Metal-binding</keyword>
<dbReference type="AlphaFoldDB" id="A0A0L0FWY2"/>
<accession>A0A0L0FWY2</accession>
<dbReference type="EC" id="4.4.1.5" evidence="3"/>
<dbReference type="InterPro" id="IPR004361">
    <property type="entry name" value="Glyoxalase_1"/>
</dbReference>
<dbReference type="InterPro" id="IPR018146">
    <property type="entry name" value="Glyoxalase_1_CS"/>
</dbReference>
<dbReference type="STRING" id="667725.A0A0L0FWY2"/>
<feature type="binding site" evidence="12">
    <location>
        <position position="360"/>
    </location>
    <ligand>
        <name>Zn(2+)</name>
        <dbReference type="ChEBI" id="CHEBI:29105"/>
        <note>ligand shared between dimeric partners</note>
    </ligand>
</feature>
<reference evidence="14 15" key="1">
    <citation type="submission" date="2011-02" db="EMBL/GenBank/DDBJ databases">
        <title>The Genome Sequence of Sphaeroforma arctica JP610.</title>
        <authorList>
            <consortium name="The Broad Institute Genome Sequencing Platform"/>
            <person name="Russ C."/>
            <person name="Cuomo C."/>
            <person name="Young S.K."/>
            <person name="Zeng Q."/>
            <person name="Gargeya S."/>
            <person name="Alvarado L."/>
            <person name="Berlin A."/>
            <person name="Chapman S.B."/>
            <person name="Chen Z."/>
            <person name="Freedman E."/>
            <person name="Gellesch M."/>
            <person name="Goldberg J."/>
            <person name="Griggs A."/>
            <person name="Gujja S."/>
            <person name="Heilman E."/>
            <person name="Heiman D."/>
            <person name="Howarth C."/>
            <person name="Mehta T."/>
            <person name="Neiman D."/>
            <person name="Pearson M."/>
            <person name="Roberts A."/>
            <person name="Saif S."/>
            <person name="Shea T."/>
            <person name="Shenoy N."/>
            <person name="Sisk P."/>
            <person name="Stolte C."/>
            <person name="Sykes S."/>
            <person name="White J."/>
            <person name="Yandava C."/>
            <person name="Burger G."/>
            <person name="Gray M.W."/>
            <person name="Holland P.W.H."/>
            <person name="King N."/>
            <person name="Lang F.B.F."/>
            <person name="Roger A.J."/>
            <person name="Ruiz-Trillo I."/>
            <person name="Haas B."/>
            <person name="Nusbaum C."/>
            <person name="Birren B."/>
        </authorList>
    </citation>
    <scope>NUCLEOTIDE SEQUENCE [LARGE SCALE GENOMIC DNA]</scope>
    <source>
        <strain evidence="14 15">JP610</strain>
    </source>
</reference>
<dbReference type="InterPro" id="IPR004360">
    <property type="entry name" value="Glyas_Fos-R_dOase_dom"/>
</dbReference>
<dbReference type="PROSITE" id="PS51819">
    <property type="entry name" value="VOC"/>
    <property type="match status" value="2"/>
</dbReference>
<dbReference type="Proteomes" id="UP000054560">
    <property type="component" value="Unassembled WGS sequence"/>
</dbReference>
<keyword evidence="15" id="KW-1185">Reference proteome</keyword>
<evidence type="ECO:0000256" key="8">
    <source>
        <dbReference type="ARBA" id="ARBA00030892"/>
    </source>
</evidence>
<dbReference type="RefSeq" id="XP_014154370.1">
    <property type="nucleotide sequence ID" value="XM_014298895.1"/>
</dbReference>
<dbReference type="Pfam" id="PF00903">
    <property type="entry name" value="Glyoxalase"/>
    <property type="match status" value="2"/>
</dbReference>